<keyword evidence="2" id="KW-1185">Reference proteome</keyword>
<sequence>MNIQTEKLELMKLLLNTENPKVIQAIKRVFQKEKAADFWNELTVEQQQEIQEATAEINRGDTTNYESFMVKHRR</sequence>
<evidence type="ECO:0000313" key="1">
    <source>
        <dbReference type="EMBL" id="KAA9324936.1"/>
    </source>
</evidence>
<dbReference type="AlphaFoldDB" id="A0A5N1IIH0"/>
<dbReference type="EMBL" id="VTWT01000015">
    <property type="protein sequence ID" value="KAA9324936.1"/>
    <property type="molecule type" value="Genomic_DNA"/>
</dbReference>
<evidence type="ECO:0008006" key="3">
    <source>
        <dbReference type="Google" id="ProtNLM"/>
    </source>
</evidence>
<dbReference type="RefSeq" id="WP_150906203.1">
    <property type="nucleotide sequence ID" value="NZ_VTWT01000015.1"/>
</dbReference>
<proteinExistence type="predicted"/>
<gene>
    <name evidence="1" type="ORF">F0P94_19385</name>
</gene>
<accession>A0A5N1IIH0</accession>
<comment type="caution">
    <text evidence="1">The sequence shown here is derived from an EMBL/GenBank/DDBJ whole genome shotgun (WGS) entry which is preliminary data.</text>
</comment>
<reference evidence="1 2" key="1">
    <citation type="submission" date="2019-09" db="EMBL/GenBank/DDBJ databases">
        <title>Genome sequence of Adhaeribacter sp. M2.</title>
        <authorList>
            <person name="Srinivasan S."/>
        </authorList>
    </citation>
    <scope>NUCLEOTIDE SEQUENCE [LARGE SCALE GENOMIC DNA]</scope>
    <source>
        <strain evidence="1 2">M2</strain>
    </source>
</reference>
<organism evidence="1 2">
    <name type="scientific">Adhaeribacter soli</name>
    <dbReference type="NCBI Taxonomy" id="2607655"/>
    <lineage>
        <taxon>Bacteria</taxon>
        <taxon>Pseudomonadati</taxon>
        <taxon>Bacteroidota</taxon>
        <taxon>Cytophagia</taxon>
        <taxon>Cytophagales</taxon>
        <taxon>Hymenobacteraceae</taxon>
        <taxon>Adhaeribacter</taxon>
    </lineage>
</organism>
<name>A0A5N1IIH0_9BACT</name>
<evidence type="ECO:0000313" key="2">
    <source>
        <dbReference type="Proteomes" id="UP000326570"/>
    </source>
</evidence>
<dbReference type="Proteomes" id="UP000326570">
    <property type="component" value="Unassembled WGS sequence"/>
</dbReference>
<protein>
    <recommendedName>
        <fullName evidence="3">Addiction module protein</fullName>
    </recommendedName>
</protein>